<evidence type="ECO:0000256" key="6">
    <source>
        <dbReference type="ARBA" id="ARBA00022475"/>
    </source>
</evidence>
<evidence type="ECO:0000256" key="8">
    <source>
        <dbReference type="ARBA" id="ARBA00022692"/>
    </source>
</evidence>
<keyword evidence="6" id="KW-1003">Cell membrane</keyword>
<dbReference type="Pfam" id="PF03653">
    <property type="entry name" value="UPF0093"/>
    <property type="match status" value="1"/>
</dbReference>
<keyword evidence="9" id="KW-0479">Metal-binding</keyword>
<keyword evidence="10 16" id="KW-1133">Transmembrane helix</keyword>
<dbReference type="PANTHER" id="PTHR40255:SF1">
    <property type="entry name" value="PROTOPORPHYRINOGEN IX OXIDASE"/>
    <property type="match status" value="1"/>
</dbReference>
<feature type="transmembrane region" description="Helical" evidence="16">
    <location>
        <begin position="113"/>
        <end position="135"/>
    </location>
</feature>
<keyword evidence="18" id="KW-1185">Reference proteome</keyword>
<keyword evidence="8 16" id="KW-0812">Transmembrane</keyword>
<evidence type="ECO:0000256" key="3">
    <source>
        <dbReference type="ARBA" id="ARBA00005073"/>
    </source>
</evidence>
<evidence type="ECO:0000256" key="13">
    <source>
        <dbReference type="ARBA" id="ARBA00023136"/>
    </source>
</evidence>
<name>A0ABV9NJY7_9GAMM</name>
<comment type="subcellular location">
    <subcellularLocation>
        <location evidence="2">Cell membrane</location>
        <topology evidence="2">Multi-pass membrane protein</topology>
    </subcellularLocation>
</comment>
<keyword evidence="7" id="KW-0349">Heme</keyword>
<dbReference type="EMBL" id="JBHSGG010000030">
    <property type="protein sequence ID" value="MFC4728637.1"/>
    <property type="molecule type" value="Genomic_DNA"/>
</dbReference>
<evidence type="ECO:0000313" key="17">
    <source>
        <dbReference type="EMBL" id="MFC4728637.1"/>
    </source>
</evidence>
<feature type="transmembrane region" description="Helical" evidence="16">
    <location>
        <begin position="6"/>
        <end position="28"/>
    </location>
</feature>
<keyword evidence="12" id="KW-0408">Iron</keyword>
<evidence type="ECO:0000256" key="11">
    <source>
        <dbReference type="ARBA" id="ARBA00023002"/>
    </source>
</evidence>
<comment type="cofactor">
    <cofactor evidence="1">
        <name>heme b</name>
        <dbReference type="ChEBI" id="CHEBI:60344"/>
    </cofactor>
</comment>
<evidence type="ECO:0000256" key="7">
    <source>
        <dbReference type="ARBA" id="ARBA00022617"/>
    </source>
</evidence>
<comment type="catalytic activity">
    <reaction evidence="14">
        <text>protoporphyrinogen IX + 3 A = protoporphyrin IX + 3 AH2</text>
        <dbReference type="Rhea" id="RHEA:62000"/>
        <dbReference type="ChEBI" id="CHEBI:13193"/>
        <dbReference type="ChEBI" id="CHEBI:17499"/>
        <dbReference type="ChEBI" id="CHEBI:57306"/>
        <dbReference type="ChEBI" id="CHEBI:57307"/>
    </reaction>
</comment>
<evidence type="ECO:0000256" key="16">
    <source>
        <dbReference type="SAM" id="Phobius"/>
    </source>
</evidence>
<comment type="pathway">
    <text evidence="3">Porphyrin-containing compound metabolism; protoporphyrin-IX biosynthesis; protoporphyrin-IX from protoporphyrinogen-IX: step 1/1.</text>
</comment>
<evidence type="ECO:0000256" key="15">
    <source>
        <dbReference type="SAM" id="MobiDB-lite"/>
    </source>
</evidence>
<evidence type="ECO:0000256" key="2">
    <source>
        <dbReference type="ARBA" id="ARBA00004651"/>
    </source>
</evidence>
<dbReference type="InterPro" id="IPR005265">
    <property type="entry name" value="HemJ-like"/>
</dbReference>
<evidence type="ECO:0000256" key="10">
    <source>
        <dbReference type="ARBA" id="ARBA00022989"/>
    </source>
</evidence>
<evidence type="ECO:0000313" key="18">
    <source>
        <dbReference type="Proteomes" id="UP001595892"/>
    </source>
</evidence>
<dbReference type="PANTHER" id="PTHR40255">
    <property type="entry name" value="UPF0093 MEMBRANE PROTEIN SLR1790"/>
    <property type="match status" value="1"/>
</dbReference>
<accession>A0ABV9NJY7</accession>
<sequence>MYFWLKVIHITALSIWFTGLFFLPRVFIAKIKRQAGPDELEKLNAMGKTLYFHLMTPAAVATVLAGTALIAYGFQGAWFPVKLTLVAMLVMTHIYFGQLLLDLTRGRTRHSIWLFRALSWWPLVLLLSIATLTGAKPHSLLVDRLPNPLQSLGGESLSSSSSPIESSPLNSSP</sequence>
<keyword evidence="13 16" id="KW-0472">Membrane</keyword>
<feature type="transmembrane region" description="Helical" evidence="16">
    <location>
        <begin position="49"/>
        <end position="72"/>
    </location>
</feature>
<comment type="similarity">
    <text evidence="4">Belongs to the HemJ family.</text>
</comment>
<feature type="region of interest" description="Disordered" evidence="15">
    <location>
        <begin position="153"/>
        <end position="173"/>
    </location>
</feature>
<reference evidence="18" key="1">
    <citation type="journal article" date="2019" name="Int. J. Syst. Evol. Microbiol.">
        <title>The Global Catalogue of Microorganisms (GCM) 10K type strain sequencing project: providing services to taxonomists for standard genome sequencing and annotation.</title>
        <authorList>
            <consortium name="The Broad Institute Genomics Platform"/>
            <consortium name="The Broad Institute Genome Sequencing Center for Infectious Disease"/>
            <person name="Wu L."/>
            <person name="Ma J."/>
        </authorList>
    </citation>
    <scope>NUCLEOTIDE SEQUENCE [LARGE SCALE GENOMIC DNA]</scope>
    <source>
        <strain evidence="18">CGMCC 1.13574</strain>
    </source>
</reference>
<gene>
    <name evidence="17" type="ORF">ACFO3Q_10700</name>
</gene>
<keyword evidence="11" id="KW-0560">Oxidoreductase</keyword>
<evidence type="ECO:0000256" key="12">
    <source>
        <dbReference type="ARBA" id="ARBA00023004"/>
    </source>
</evidence>
<proteinExistence type="inferred from homology"/>
<evidence type="ECO:0000256" key="9">
    <source>
        <dbReference type="ARBA" id="ARBA00022723"/>
    </source>
</evidence>
<dbReference type="Proteomes" id="UP001595892">
    <property type="component" value="Unassembled WGS sequence"/>
</dbReference>
<evidence type="ECO:0000256" key="4">
    <source>
        <dbReference type="ARBA" id="ARBA00006501"/>
    </source>
</evidence>
<dbReference type="RefSeq" id="WP_377004670.1">
    <property type="nucleotide sequence ID" value="NZ_JBHSGG010000030.1"/>
</dbReference>
<organism evidence="17 18">
    <name type="scientific">Coralloluteibacterium thermophilum</name>
    <dbReference type="NCBI Taxonomy" id="2707049"/>
    <lineage>
        <taxon>Bacteria</taxon>
        <taxon>Pseudomonadati</taxon>
        <taxon>Pseudomonadota</taxon>
        <taxon>Gammaproteobacteria</taxon>
        <taxon>Lysobacterales</taxon>
        <taxon>Lysobacteraceae</taxon>
        <taxon>Coralloluteibacterium</taxon>
    </lineage>
</organism>
<evidence type="ECO:0000256" key="14">
    <source>
        <dbReference type="ARBA" id="ARBA00048390"/>
    </source>
</evidence>
<evidence type="ECO:0000256" key="1">
    <source>
        <dbReference type="ARBA" id="ARBA00001970"/>
    </source>
</evidence>
<comment type="caution">
    <text evidence="17">The sequence shown here is derived from an EMBL/GenBank/DDBJ whole genome shotgun (WGS) entry which is preliminary data.</text>
</comment>
<evidence type="ECO:0000256" key="5">
    <source>
        <dbReference type="ARBA" id="ARBA00017504"/>
    </source>
</evidence>
<protein>
    <recommendedName>
        <fullName evidence="5">Protoporphyrinogen IX oxidase</fullName>
    </recommendedName>
</protein>
<feature type="transmembrane region" description="Helical" evidence="16">
    <location>
        <begin position="78"/>
        <end position="101"/>
    </location>
</feature>